<dbReference type="InterPro" id="IPR011213">
    <property type="entry name" value="NMN_biosyn"/>
</dbReference>
<dbReference type="InterPro" id="IPR015797">
    <property type="entry name" value="NUDIX_hydrolase-like_dom_sf"/>
</dbReference>
<evidence type="ECO:0000313" key="3">
    <source>
        <dbReference type="Proteomes" id="UP001056500"/>
    </source>
</evidence>
<accession>A0ABY4WK04</accession>
<dbReference type="InterPro" id="IPR054105">
    <property type="entry name" value="WHD_NrtR"/>
</dbReference>
<dbReference type="InterPro" id="IPR000086">
    <property type="entry name" value="NUDIX_hydrolase_dom"/>
</dbReference>
<keyword evidence="3" id="KW-1185">Reference proteome</keyword>
<dbReference type="Gene3D" id="3.90.79.10">
    <property type="entry name" value="Nucleoside Triphosphate Pyrophosphohydrolase"/>
    <property type="match status" value="1"/>
</dbReference>
<name>A0ABY4WK04_9BACL</name>
<dbReference type="CDD" id="cd18873">
    <property type="entry name" value="NUDIX_NadM_like"/>
    <property type="match status" value="1"/>
</dbReference>
<dbReference type="InterPro" id="IPR036388">
    <property type="entry name" value="WH-like_DNA-bd_sf"/>
</dbReference>
<dbReference type="PROSITE" id="PS51462">
    <property type="entry name" value="NUDIX"/>
    <property type="match status" value="1"/>
</dbReference>
<dbReference type="SUPFAM" id="SSF55811">
    <property type="entry name" value="Nudix"/>
    <property type="match status" value="1"/>
</dbReference>
<feature type="domain" description="Nudix hydrolase" evidence="1">
    <location>
        <begin position="27"/>
        <end position="173"/>
    </location>
</feature>
<evidence type="ECO:0000313" key="2">
    <source>
        <dbReference type="EMBL" id="USG67417.1"/>
    </source>
</evidence>
<reference evidence="2" key="1">
    <citation type="submission" date="2022-06" db="EMBL/GenBank/DDBJ databases">
        <title>Genome sequencing of Brevibacillus sp. BB3-R1.</title>
        <authorList>
            <person name="Heo J."/>
            <person name="Lee D."/>
            <person name="Won M."/>
            <person name="Han B.-H."/>
            <person name="Hong S.-B."/>
            <person name="Kwon S.-W."/>
        </authorList>
    </citation>
    <scope>NUCLEOTIDE SEQUENCE</scope>
    <source>
        <strain evidence="2">BB3-R1</strain>
    </source>
</reference>
<organism evidence="2 3">
    <name type="scientific">Brevibacillus ruminantium</name>
    <dbReference type="NCBI Taxonomy" id="2950604"/>
    <lineage>
        <taxon>Bacteria</taxon>
        <taxon>Bacillati</taxon>
        <taxon>Bacillota</taxon>
        <taxon>Bacilli</taxon>
        <taxon>Bacillales</taxon>
        <taxon>Paenibacillaceae</taxon>
        <taxon>Brevibacillus</taxon>
    </lineage>
</organism>
<dbReference type="PANTHER" id="PTHR43736:SF4">
    <property type="entry name" value="SLR1690 PROTEIN"/>
    <property type="match status" value="1"/>
</dbReference>
<dbReference type="GO" id="GO:0016787">
    <property type="term" value="F:hydrolase activity"/>
    <property type="evidence" value="ECO:0007669"/>
    <property type="project" value="UniProtKB-KW"/>
</dbReference>
<dbReference type="Proteomes" id="UP001056500">
    <property type="component" value="Chromosome"/>
</dbReference>
<dbReference type="Pfam" id="PF21906">
    <property type="entry name" value="WHD_NrtR"/>
    <property type="match status" value="1"/>
</dbReference>
<gene>
    <name evidence="2" type="ORF">NDK47_09130</name>
</gene>
<protein>
    <submittedName>
        <fullName evidence="2">NUDIX hydrolase</fullName>
    </submittedName>
</protein>
<proteinExistence type="predicted"/>
<dbReference type="Gene3D" id="1.10.10.10">
    <property type="entry name" value="Winged helix-like DNA-binding domain superfamily/Winged helix DNA-binding domain"/>
    <property type="match status" value="1"/>
</dbReference>
<dbReference type="Pfam" id="PF00293">
    <property type="entry name" value="NUDIX"/>
    <property type="match status" value="1"/>
</dbReference>
<dbReference type="RefSeq" id="WP_251874516.1">
    <property type="nucleotide sequence ID" value="NZ_CP098755.1"/>
</dbReference>
<dbReference type="InterPro" id="IPR036390">
    <property type="entry name" value="WH_DNA-bd_sf"/>
</dbReference>
<dbReference type="SUPFAM" id="SSF46785">
    <property type="entry name" value="Winged helix' DNA-binding domain"/>
    <property type="match status" value="1"/>
</dbReference>
<dbReference type="PANTHER" id="PTHR43736">
    <property type="entry name" value="ADP-RIBOSE PYROPHOSPHATASE"/>
    <property type="match status" value="1"/>
</dbReference>
<dbReference type="PIRSF" id="PIRSF019423">
    <property type="entry name" value="NMN_biosyn"/>
    <property type="match status" value="1"/>
</dbReference>
<evidence type="ECO:0000259" key="1">
    <source>
        <dbReference type="PROSITE" id="PS51462"/>
    </source>
</evidence>
<sequence length="301" mass="35257">MTEKQTRQQALTEQQFLDEYDVNRYVRPSVSVDMLLFTVTDEERDNYRKLSDKALKILLIKRGVHPYQGEWALPGGFVSADESIDEAAIRVLKKETNVSEVYLEQLYTWGDIGRDPRARVISCSYMALIDCELYHIQAGEDAADAKWFHVQDQWIQKKTTVTEKGWVIEKWVELRIWNDEESATAKLKITKTVENGHSREQQEILESHNLAFDHAKMILYALERLRNKVDYTDIAFHLLPELFTLSELQQVFEVILGKELLAAAFRRKITDKVVETNQIRRNAGHRPSKLYKYNPNWNHEQ</sequence>
<dbReference type="EMBL" id="CP098755">
    <property type="protein sequence ID" value="USG67417.1"/>
    <property type="molecule type" value="Genomic_DNA"/>
</dbReference>
<keyword evidence="2" id="KW-0378">Hydrolase</keyword>